<comment type="caution">
    <text evidence="2">The sequence shown here is derived from an EMBL/GenBank/DDBJ whole genome shotgun (WGS) entry which is preliminary data.</text>
</comment>
<proteinExistence type="predicted"/>
<evidence type="ECO:0000256" key="1">
    <source>
        <dbReference type="SAM" id="MobiDB-lite"/>
    </source>
</evidence>
<feature type="compositionally biased region" description="Polar residues" evidence="1">
    <location>
        <begin position="463"/>
        <end position="492"/>
    </location>
</feature>
<feature type="region of interest" description="Disordered" evidence="1">
    <location>
        <begin position="245"/>
        <end position="264"/>
    </location>
</feature>
<reference evidence="2 3" key="1">
    <citation type="submission" date="2017-12" db="EMBL/GenBank/DDBJ databases">
        <title>Comparative genomics of Botrytis spp.</title>
        <authorList>
            <person name="Valero-Jimenez C.A."/>
            <person name="Tapia P."/>
            <person name="Veloso J."/>
            <person name="Silva-Moreno E."/>
            <person name="Staats M."/>
            <person name="Valdes J.H."/>
            <person name="Van Kan J.A.L."/>
        </authorList>
    </citation>
    <scope>NUCLEOTIDE SEQUENCE [LARGE SCALE GENOMIC DNA]</scope>
    <source>
        <strain evidence="2 3">MUCL11595</strain>
    </source>
</reference>
<sequence>MANSPYLMCEPMYLGEERFQRWPSPANHAGPQYLTFCFAILKNLGNQPPFTLNFPSDLYHDIKKSQRMRDKMPDVNLADMSGDNFMDDFPWPDYHDIENPPISEYQLESIGYHIDLMEPELLGPIKGPTISDEDFVFQKLDLNQKRTKEELFEDVPFNLYELKFFEARVQSFDSAMRAGEGPQIPEWAHQVFDIIEEEEMALSDRQEIQKALRSYDATYRANYLNPDLVPEKKLGSSKKSGAMTNWYRKGPIGRGRKPPPKPRQDVAERISQDHIWLLQQDNLALAKDNEDIEMGGMSVSGGGNVVGAGVIGGMSATIDAPGPSGFNSGFDQMSPINGAPGPWGYNSSSVGANNVPASGYNFAASTANNAAGPSGYNFGAASIVVPTNTSTTVANNTPGSPIYNSGAVSSAAPMNAPMASINSVPKPPVYNFDPNARSVANTAPGPSGYNSGTIGSNSSSSTRVPSGYTSGPGINNTINTTASPSGHSTLSAPTPRDAISTRGSGGTNTLSDSSRLISDYNQGYTKSLAEPVRHNYANSFPTHAASIPPNMNLHNTIEVQSQRITHPPNLPTAAAAASAPGSEETIQTLSTSQEPDMENLIPINKKMAARDDKDEDWQPGQKPKPKATQKTAISKAATANPITPKTTTRKTATPRTTKPKTVIPSVAGPIATSPPAATPNLIKPAAVPKTRNYRAATPKTIGPKSAAPKATAPRTATTRTSTPKTATPKTATPRTSATRASSKPNTPKPSSSTSTPILKPPVTRKSSLKKSISGESADGTWESDEEDL</sequence>
<keyword evidence="3" id="KW-1185">Reference proteome</keyword>
<evidence type="ECO:0000313" key="3">
    <source>
        <dbReference type="Proteomes" id="UP000297527"/>
    </source>
</evidence>
<feature type="region of interest" description="Disordered" evidence="1">
    <location>
        <begin position="567"/>
        <end position="788"/>
    </location>
</feature>
<name>A0A4Z1HZ66_9HELO</name>
<feature type="region of interest" description="Disordered" evidence="1">
    <location>
        <begin position="435"/>
        <end position="514"/>
    </location>
</feature>
<accession>A0A4Z1HZ66</accession>
<evidence type="ECO:0000313" key="2">
    <source>
        <dbReference type="EMBL" id="TGO50083.1"/>
    </source>
</evidence>
<feature type="compositionally biased region" description="Low complexity" evidence="1">
    <location>
        <begin position="447"/>
        <end position="462"/>
    </location>
</feature>
<dbReference type="PRINTS" id="PR01217">
    <property type="entry name" value="PRICHEXTENSN"/>
</dbReference>
<organism evidence="2 3">
    <name type="scientific">Botryotinia convoluta</name>
    <dbReference type="NCBI Taxonomy" id="54673"/>
    <lineage>
        <taxon>Eukaryota</taxon>
        <taxon>Fungi</taxon>
        <taxon>Dikarya</taxon>
        <taxon>Ascomycota</taxon>
        <taxon>Pezizomycotina</taxon>
        <taxon>Leotiomycetes</taxon>
        <taxon>Helotiales</taxon>
        <taxon>Sclerotiniaceae</taxon>
        <taxon>Botryotinia</taxon>
    </lineage>
</organism>
<protein>
    <submittedName>
        <fullName evidence="2">Uncharacterized protein</fullName>
    </submittedName>
</protein>
<feature type="compositionally biased region" description="Low complexity" evidence="1">
    <location>
        <begin position="641"/>
        <end position="661"/>
    </location>
</feature>
<feature type="compositionally biased region" description="Polar residues" evidence="1">
    <location>
        <begin position="584"/>
        <end position="594"/>
    </location>
</feature>
<gene>
    <name evidence="2" type="ORF">BCON_0192g00100</name>
</gene>
<dbReference type="EMBL" id="PQXN01000192">
    <property type="protein sequence ID" value="TGO50083.1"/>
    <property type="molecule type" value="Genomic_DNA"/>
</dbReference>
<dbReference type="OrthoDB" id="3549644at2759"/>
<dbReference type="AlphaFoldDB" id="A0A4Z1HZ66"/>
<dbReference type="Proteomes" id="UP000297527">
    <property type="component" value="Unassembled WGS sequence"/>
</dbReference>
<feature type="compositionally biased region" description="Low complexity" evidence="1">
    <location>
        <begin position="704"/>
        <end position="761"/>
    </location>
</feature>